<dbReference type="SUPFAM" id="SSF53098">
    <property type="entry name" value="Ribonuclease H-like"/>
    <property type="match status" value="2"/>
</dbReference>
<dbReference type="Pfam" id="PF25597">
    <property type="entry name" value="SH3_retrovirus"/>
    <property type="match status" value="2"/>
</dbReference>
<dbReference type="InterPro" id="IPR036397">
    <property type="entry name" value="RNaseH_sf"/>
</dbReference>
<feature type="domain" description="Integrase catalytic" evidence="10">
    <location>
        <begin position="1"/>
        <end position="156"/>
    </location>
</feature>
<dbReference type="GO" id="GO:0015074">
    <property type="term" value="P:DNA integration"/>
    <property type="evidence" value="ECO:0007669"/>
    <property type="project" value="InterPro"/>
</dbReference>
<evidence type="ECO:0000256" key="5">
    <source>
        <dbReference type="ARBA" id="ARBA00022842"/>
    </source>
</evidence>
<keyword evidence="2" id="KW-0479">Metal-binding</keyword>
<keyword evidence="8" id="KW-0548">Nucleotidyltransferase</keyword>
<dbReference type="PANTHER" id="PTHR42648:SF11">
    <property type="entry name" value="TRANSPOSON TY4-P GAG-POL POLYPROTEIN"/>
    <property type="match status" value="1"/>
</dbReference>
<feature type="domain" description="Integrase catalytic" evidence="10">
    <location>
        <begin position="248"/>
        <end position="409"/>
    </location>
</feature>
<evidence type="ECO:0000256" key="7">
    <source>
        <dbReference type="ARBA" id="ARBA00022918"/>
    </source>
</evidence>
<dbReference type="PROSITE" id="PS50994">
    <property type="entry name" value="INTEGRASE"/>
    <property type="match status" value="2"/>
</dbReference>
<keyword evidence="5" id="KW-0460">Magnesium</keyword>
<keyword evidence="6" id="KW-0229">DNA integration</keyword>
<evidence type="ECO:0000256" key="8">
    <source>
        <dbReference type="ARBA" id="ARBA00022932"/>
    </source>
</evidence>
<keyword evidence="9" id="KW-0233">DNA recombination</keyword>
<evidence type="ECO:0000256" key="1">
    <source>
        <dbReference type="ARBA" id="ARBA00022722"/>
    </source>
</evidence>
<dbReference type="InterPro" id="IPR039537">
    <property type="entry name" value="Retrotran_Ty1/copia-like"/>
</dbReference>
<keyword evidence="7" id="KW-0695">RNA-directed DNA polymerase</keyword>
<dbReference type="AlphaFoldDB" id="A0A699I1S6"/>
<protein>
    <submittedName>
        <fullName evidence="11">Retrovirus-related Pol polyprotein from transposon TNT 1-94</fullName>
    </submittedName>
</protein>
<evidence type="ECO:0000256" key="2">
    <source>
        <dbReference type="ARBA" id="ARBA00022723"/>
    </source>
</evidence>
<dbReference type="EMBL" id="BKCJ010229872">
    <property type="protein sequence ID" value="GEY99302.1"/>
    <property type="molecule type" value="Genomic_DNA"/>
</dbReference>
<keyword evidence="4" id="KW-0378">Hydrolase</keyword>
<sequence>MDLCGPMRTASINGKRYILVIVDDYSRYTWVHFLRSKDEEPEVIIAFLKRITVLLQSSVIIIRTDNDTKFKNQVLKVYFDSIGITHQMSSVRTPQQNGVVERQNRTLVEAARTMLIFSRAPLFLWDEAIAIACFTQNRSIIHRHFRKPDISFLYVFGALCYPKNDREDIGKLGAKGDIGFFIGYSADSCAYRIYNRQTKKIMETINVSFDELSAMAFEQRSSKPGLQCMTSGQISSGLDLTYAPSTITKLQPTEGKSKRASHPPKPVLNSRQRLHFLHMDLCGPMRIASINGKRYILVIVDDYSRYTWSPVIIIRTDNSTEFKNQVLKVYFDSVGISHQMSSVRTPQQNGVVERRNRTLVEAARTMLIFSRAPLFLWAEAIATACFTQNRSIIHRRFNETPYELINGRKPDILFLHVFGALCYPKNDRKDIGKLGAKGDIGFFIGYSADSCAYRIYNRRTNYYMIKLVQVM</sequence>
<evidence type="ECO:0000256" key="9">
    <source>
        <dbReference type="ARBA" id="ARBA00023172"/>
    </source>
</evidence>
<dbReference type="GO" id="GO:0003676">
    <property type="term" value="F:nucleic acid binding"/>
    <property type="evidence" value="ECO:0007669"/>
    <property type="project" value="InterPro"/>
</dbReference>
<dbReference type="PANTHER" id="PTHR42648">
    <property type="entry name" value="TRANSPOSASE, PUTATIVE-RELATED"/>
    <property type="match status" value="1"/>
</dbReference>
<evidence type="ECO:0000259" key="10">
    <source>
        <dbReference type="PROSITE" id="PS50994"/>
    </source>
</evidence>
<evidence type="ECO:0000313" key="11">
    <source>
        <dbReference type="EMBL" id="GEY99302.1"/>
    </source>
</evidence>
<dbReference type="InterPro" id="IPR057670">
    <property type="entry name" value="SH3_retrovirus"/>
</dbReference>
<proteinExistence type="predicted"/>
<gene>
    <name evidence="11" type="ORF">Tci_471276</name>
</gene>
<accession>A0A699I1S6</accession>
<comment type="caution">
    <text evidence="11">The sequence shown here is derived from an EMBL/GenBank/DDBJ whole genome shotgun (WGS) entry which is preliminary data.</text>
</comment>
<dbReference type="InterPro" id="IPR001584">
    <property type="entry name" value="Integrase_cat-core"/>
</dbReference>
<dbReference type="Gene3D" id="3.30.420.10">
    <property type="entry name" value="Ribonuclease H-like superfamily/Ribonuclease H"/>
    <property type="match status" value="2"/>
</dbReference>
<keyword evidence="8" id="KW-0239">DNA-directed DNA polymerase</keyword>
<evidence type="ECO:0000256" key="4">
    <source>
        <dbReference type="ARBA" id="ARBA00022801"/>
    </source>
</evidence>
<dbReference type="InterPro" id="IPR012337">
    <property type="entry name" value="RNaseH-like_sf"/>
</dbReference>
<keyword evidence="8" id="KW-0808">Transferase</keyword>
<keyword evidence="1" id="KW-0540">Nuclease</keyword>
<dbReference type="Pfam" id="PF00665">
    <property type="entry name" value="rve"/>
    <property type="match status" value="1"/>
</dbReference>
<evidence type="ECO:0000256" key="6">
    <source>
        <dbReference type="ARBA" id="ARBA00022908"/>
    </source>
</evidence>
<keyword evidence="3" id="KW-0255">Endonuclease</keyword>
<organism evidence="11">
    <name type="scientific">Tanacetum cinerariifolium</name>
    <name type="common">Dalmatian daisy</name>
    <name type="synonym">Chrysanthemum cinerariifolium</name>
    <dbReference type="NCBI Taxonomy" id="118510"/>
    <lineage>
        <taxon>Eukaryota</taxon>
        <taxon>Viridiplantae</taxon>
        <taxon>Streptophyta</taxon>
        <taxon>Embryophyta</taxon>
        <taxon>Tracheophyta</taxon>
        <taxon>Spermatophyta</taxon>
        <taxon>Magnoliopsida</taxon>
        <taxon>eudicotyledons</taxon>
        <taxon>Gunneridae</taxon>
        <taxon>Pentapetalae</taxon>
        <taxon>asterids</taxon>
        <taxon>campanulids</taxon>
        <taxon>Asterales</taxon>
        <taxon>Asteraceae</taxon>
        <taxon>Asteroideae</taxon>
        <taxon>Anthemideae</taxon>
        <taxon>Anthemidinae</taxon>
        <taxon>Tanacetum</taxon>
    </lineage>
</organism>
<evidence type="ECO:0000256" key="3">
    <source>
        <dbReference type="ARBA" id="ARBA00022759"/>
    </source>
</evidence>
<name>A0A699I1S6_TANCI</name>
<reference evidence="11" key="1">
    <citation type="journal article" date="2019" name="Sci. Rep.">
        <title>Draft genome of Tanacetum cinerariifolium, the natural source of mosquito coil.</title>
        <authorList>
            <person name="Yamashiro T."/>
            <person name="Shiraishi A."/>
            <person name="Satake H."/>
            <person name="Nakayama K."/>
        </authorList>
    </citation>
    <scope>NUCLEOTIDE SEQUENCE</scope>
</reference>